<comment type="caution">
    <text evidence="2">The sequence shown here is derived from an EMBL/GenBank/DDBJ whole genome shotgun (WGS) entry which is preliminary data.</text>
</comment>
<dbReference type="Gene3D" id="3.40.50.300">
    <property type="entry name" value="P-loop containing nucleotide triphosphate hydrolases"/>
    <property type="match status" value="1"/>
</dbReference>
<evidence type="ECO:0000259" key="1">
    <source>
        <dbReference type="Pfam" id="PF00931"/>
    </source>
</evidence>
<dbReference type="Pfam" id="PF13424">
    <property type="entry name" value="TPR_12"/>
    <property type="match status" value="2"/>
</dbReference>
<dbReference type="InterPro" id="IPR011990">
    <property type="entry name" value="TPR-like_helical_dom_sf"/>
</dbReference>
<dbReference type="Proteomes" id="UP000616724">
    <property type="component" value="Unassembled WGS sequence"/>
</dbReference>
<sequence>MRVSQVLEVICDRGEGSAARWSVGSGYLVADGVALTAAHVVADAAALSVRFNGGAEYEATVLLRTPPEVDLALVAVRAGPPADRPAAFGVVSRERPGRIGQGRAVGFPRFKEMSRAGRRLRDSVQVDGYVPTAEGLVSGYLTFRVDANPAPIERARTESAWSGMSGAAVFAGDILIGVVSEHHLAEGDASLTVTPFDRLDLAGEPVRRRFWELLHVDEPSRLTRLEPDAAGTRRGPLARIMALPSRLGDFTGRDDVMADVIDRVSHLGGHDRVVVIWGQPGVGKSQLAVEAAHRLSERHPDGACHVDLQGYSANRLSAEQVAARLLGVLDPESELPAEPGARFAACREVLRRGRYVVVLDNAGSTAQIRELLPGPCDTTVLVTSRSSLTTMDASLVELDVLDTASAIALIRRMVDRDGRSRCGDDAEVGELVRLCGRLPLALRIAGALLRARPAWTVGHLAGRLADENRRLHLLKRDDLAVRPVFESGYAELDTTAGRLFALLGSVGALRIAPWMAAALLGTEIDEAEECLEQLVEAQLLRSSETDSSGTLRYRFHDLVRLYAREKMRGDLEPQDVTAAEERLLSGHLALALQYTRDHPVTANFEFAKSLPLPWAPPPDDVPAPADPMEWLLEERADLVSSVEQAHARGHWRYAWGLADILHAVFILSHHGPESRRVKDLALAAALAAGDEEAELEVRYTYVSNLLSENRHDEGVALLRELRERRLGRGEARKVAHLDLMAGVIERDGGGLSAAERSLRRSLEEFGVLRASGDSTVSVLIASAQHNLAIVLREQGRLGEADALLSAALETFEALDDRIAAGRALHTRGVLHCYVGRFDEAQRMFRRSHELCRGVGDRRWTVIALLAQARLAARLRDWPRASLLLDECEAMFTALSDLPGIAQVQRSRAVLLRRTGRYQEAEAMFETAHAGLKAVNDRRSHARLHYSQALLELARGRRDAALDFVGQAERLFTVEDDAVWRCRVLVARARITGRPEEGLAGRVDEFADLAGAGFEPLWVTEARGDLGERS</sequence>
<dbReference type="InterPro" id="IPR009003">
    <property type="entry name" value="Peptidase_S1_PA"/>
</dbReference>
<dbReference type="Pfam" id="PF13365">
    <property type="entry name" value="Trypsin_2"/>
    <property type="match status" value="1"/>
</dbReference>
<name>A0A8J3RG48_9ACTN</name>
<accession>A0A8J3RG48</accession>
<protein>
    <recommendedName>
        <fullName evidence="1">NB-ARC domain-containing protein</fullName>
    </recommendedName>
</protein>
<dbReference type="InterPro" id="IPR002182">
    <property type="entry name" value="NB-ARC"/>
</dbReference>
<evidence type="ECO:0000313" key="2">
    <source>
        <dbReference type="EMBL" id="GIH74363.1"/>
    </source>
</evidence>
<dbReference type="PRINTS" id="PR00364">
    <property type="entry name" value="DISEASERSIST"/>
</dbReference>
<dbReference type="Gene3D" id="1.25.40.10">
    <property type="entry name" value="Tetratricopeptide repeat domain"/>
    <property type="match status" value="1"/>
</dbReference>
<keyword evidence="3" id="KW-1185">Reference proteome</keyword>
<dbReference type="PANTHER" id="PTHR47691">
    <property type="entry name" value="REGULATOR-RELATED"/>
    <property type="match status" value="1"/>
</dbReference>
<dbReference type="InterPro" id="IPR019734">
    <property type="entry name" value="TPR_rpt"/>
</dbReference>
<dbReference type="Pfam" id="PF00931">
    <property type="entry name" value="NB-ARC"/>
    <property type="match status" value="1"/>
</dbReference>
<dbReference type="InterPro" id="IPR043504">
    <property type="entry name" value="Peptidase_S1_PA_chymotrypsin"/>
</dbReference>
<dbReference type="PANTHER" id="PTHR47691:SF3">
    <property type="entry name" value="HTH-TYPE TRANSCRIPTIONAL REGULATOR RV0890C-RELATED"/>
    <property type="match status" value="1"/>
</dbReference>
<reference evidence="2 3" key="1">
    <citation type="submission" date="2021-01" db="EMBL/GenBank/DDBJ databases">
        <title>Whole genome shotgun sequence of Planobispora longispora NBRC 13918.</title>
        <authorList>
            <person name="Komaki H."/>
            <person name="Tamura T."/>
        </authorList>
    </citation>
    <scope>NUCLEOTIDE SEQUENCE [LARGE SCALE GENOMIC DNA]</scope>
    <source>
        <strain evidence="2 3">NBRC 13918</strain>
    </source>
</reference>
<dbReference type="Gene3D" id="2.40.10.10">
    <property type="entry name" value="Trypsin-like serine proteases"/>
    <property type="match status" value="1"/>
</dbReference>
<dbReference type="AlphaFoldDB" id="A0A8J3RG48"/>
<dbReference type="GO" id="GO:0043531">
    <property type="term" value="F:ADP binding"/>
    <property type="evidence" value="ECO:0007669"/>
    <property type="project" value="InterPro"/>
</dbReference>
<feature type="domain" description="NB-ARC" evidence="1">
    <location>
        <begin position="255"/>
        <end position="388"/>
    </location>
</feature>
<dbReference type="InterPro" id="IPR027417">
    <property type="entry name" value="P-loop_NTPase"/>
</dbReference>
<dbReference type="SUPFAM" id="SSF52540">
    <property type="entry name" value="P-loop containing nucleoside triphosphate hydrolases"/>
    <property type="match status" value="1"/>
</dbReference>
<proteinExistence type="predicted"/>
<gene>
    <name evidence="2" type="ORF">Plo01_07920</name>
</gene>
<dbReference type="RefSeq" id="WP_203889103.1">
    <property type="nucleotide sequence ID" value="NZ_BOOH01000008.1"/>
</dbReference>
<dbReference type="SMART" id="SM00028">
    <property type="entry name" value="TPR"/>
    <property type="match status" value="4"/>
</dbReference>
<dbReference type="SUPFAM" id="SSF50494">
    <property type="entry name" value="Trypsin-like serine proteases"/>
    <property type="match status" value="1"/>
</dbReference>
<organism evidence="2 3">
    <name type="scientific">Planobispora longispora</name>
    <dbReference type="NCBI Taxonomy" id="28887"/>
    <lineage>
        <taxon>Bacteria</taxon>
        <taxon>Bacillati</taxon>
        <taxon>Actinomycetota</taxon>
        <taxon>Actinomycetes</taxon>
        <taxon>Streptosporangiales</taxon>
        <taxon>Streptosporangiaceae</taxon>
        <taxon>Planobispora</taxon>
    </lineage>
</organism>
<evidence type="ECO:0000313" key="3">
    <source>
        <dbReference type="Proteomes" id="UP000616724"/>
    </source>
</evidence>
<dbReference type="EMBL" id="BOOH01000008">
    <property type="protein sequence ID" value="GIH74363.1"/>
    <property type="molecule type" value="Genomic_DNA"/>
</dbReference>
<dbReference type="SUPFAM" id="SSF48452">
    <property type="entry name" value="TPR-like"/>
    <property type="match status" value="1"/>
</dbReference>